<protein>
    <recommendedName>
        <fullName evidence="5">Lipoprotein</fullName>
    </recommendedName>
</protein>
<name>A0ABS7EJS3_9GAMM</name>
<evidence type="ECO:0000313" key="4">
    <source>
        <dbReference type="Proteomes" id="UP001166251"/>
    </source>
</evidence>
<dbReference type="EMBL" id="JAHZSS010000025">
    <property type="protein sequence ID" value="MBW8192603.1"/>
    <property type="molecule type" value="Genomic_DNA"/>
</dbReference>
<evidence type="ECO:0000313" key="3">
    <source>
        <dbReference type="EMBL" id="MBW8192603.1"/>
    </source>
</evidence>
<organism evidence="3 4">
    <name type="scientific">Neiella holothuriorum</name>
    <dbReference type="NCBI Taxonomy" id="2870530"/>
    <lineage>
        <taxon>Bacteria</taxon>
        <taxon>Pseudomonadati</taxon>
        <taxon>Pseudomonadota</taxon>
        <taxon>Gammaproteobacteria</taxon>
        <taxon>Alteromonadales</taxon>
        <taxon>Echinimonadaceae</taxon>
        <taxon>Neiella</taxon>
    </lineage>
</organism>
<gene>
    <name evidence="3" type="ORF">K0504_16310</name>
</gene>
<keyword evidence="2" id="KW-0732">Signal</keyword>
<feature type="chain" id="PRO_5046700950" description="Lipoprotein" evidence="2">
    <location>
        <begin position="28"/>
        <end position="312"/>
    </location>
</feature>
<comment type="caution">
    <text evidence="3">The sequence shown here is derived from an EMBL/GenBank/DDBJ whole genome shotgun (WGS) entry which is preliminary data.</text>
</comment>
<reference evidence="3" key="1">
    <citation type="submission" date="2021-07" db="EMBL/GenBank/DDBJ databases">
        <title>Neiella marina sp. nov., isolated from the intestinal content of sea cucumber Apostichopus japonicus.</title>
        <authorList>
            <person name="Bai X."/>
        </authorList>
    </citation>
    <scope>NUCLEOTIDE SEQUENCE</scope>
    <source>
        <strain evidence="3">126</strain>
    </source>
</reference>
<feature type="signal peptide" evidence="2">
    <location>
        <begin position="1"/>
        <end position="27"/>
    </location>
</feature>
<keyword evidence="4" id="KW-1185">Reference proteome</keyword>
<accession>A0ABS7EJS3</accession>
<dbReference type="Proteomes" id="UP001166251">
    <property type="component" value="Unassembled WGS sequence"/>
</dbReference>
<sequence>MVNWFYPVASKWCRILSVLALCGLVSACSFKTTYKFLDWLVPWYVDDYVSLNDIQERLLDDELARLLNWHQSTELERYAADMALFREQFAAEQWTAEQWLAQLDQMRNHQKRLLAEALPSLAKLARSLSDEQVDELFDNIEQQVAKSRKKSAERTEQEWLEYWYDNTEEGLEKWLDSLTKPQQNILTQWATTRPYDEALIERQGEFWMARLREILAQRFEAGLEQDLRDLLLAEPEQTAEGFQDYLAQVRYSYASLYAQLQQTLTPKQLRYADKSLAKWQDDFTDLAARYEPKETEHGTTDARLAEQDSASR</sequence>
<dbReference type="PIRSF" id="PIRSF028200">
    <property type="entry name" value="UCP028200"/>
    <property type="match status" value="1"/>
</dbReference>
<evidence type="ECO:0008006" key="5">
    <source>
        <dbReference type="Google" id="ProtNLM"/>
    </source>
</evidence>
<feature type="region of interest" description="Disordered" evidence="1">
    <location>
        <begin position="290"/>
        <end position="312"/>
    </location>
</feature>
<proteinExistence type="predicted"/>
<evidence type="ECO:0000256" key="2">
    <source>
        <dbReference type="SAM" id="SignalP"/>
    </source>
</evidence>
<dbReference type="RefSeq" id="WP_220105224.1">
    <property type="nucleotide sequence ID" value="NZ_JAHZSS010000025.1"/>
</dbReference>
<evidence type="ECO:0000256" key="1">
    <source>
        <dbReference type="SAM" id="MobiDB-lite"/>
    </source>
</evidence>
<dbReference type="Pfam" id="PF19795">
    <property type="entry name" value="DUF6279"/>
    <property type="match status" value="1"/>
</dbReference>
<dbReference type="InterPro" id="IPR016875">
    <property type="entry name" value="UCP028200"/>
</dbReference>